<dbReference type="Gene3D" id="3.20.20.70">
    <property type="entry name" value="Aldolase class I"/>
    <property type="match status" value="1"/>
</dbReference>
<reference evidence="5" key="1">
    <citation type="submission" date="2024-05" db="EMBL/GenBank/DDBJ databases">
        <authorList>
            <person name="Kim S."/>
            <person name="Heo J."/>
            <person name="Choi H."/>
            <person name="Choi Y."/>
            <person name="Kwon S.-W."/>
            <person name="Kim Y."/>
        </authorList>
    </citation>
    <scope>NUCLEOTIDE SEQUENCE</scope>
    <source>
        <strain evidence="5">KACC 23698</strain>
    </source>
</reference>
<dbReference type="GO" id="GO:0008747">
    <property type="term" value="F:N-acetylneuraminate lyase activity"/>
    <property type="evidence" value="ECO:0007669"/>
    <property type="project" value="UniProtKB-EC"/>
</dbReference>
<protein>
    <submittedName>
        <fullName evidence="5">Dihydrodipicolinate synthase family protein</fullName>
        <ecNumber evidence="5">4.1.3.3</ecNumber>
        <ecNumber evidence="5">4.2.1.41</ecNumber>
        <ecNumber evidence="5">4.3.3.7</ecNumber>
    </submittedName>
</protein>
<keyword evidence="1 2" id="KW-0456">Lyase</keyword>
<dbReference type="Pfam" id="PF00701">
    <property type="entry name" value="DHDPS"/>
    <property type="match status" value="1"/>
</dbReference>
<evidence type="ECO:0000313" key="5">
    <source>
        <dbReference type="EMBL" id="XBO37213.1"/>
    </source>
</evidence>
<comment type="similarity">
    <text evidence="2">Belongs to the DapA family.</text>
</comment>
<dbReference type="PIRSF" id="PIRSF001365">
    <property type="entry name" value="DHDPS"/>
    <property type="match status" value="1"/>
</dbReference>
<name>A0AAU7JA25_9HYPH</name>
<evidence type="ECO:0000256" key="4">
    <source>
        <dbReference type="PIRSR" id="PIRSR001365-2"/>
    </source>
</evidence>
<dbReference type="EC" id="4.1.3.3" evidence="5"/>
<dbReference type="InterPro" id="IPR013785">
    <property type="entry name" value="Aldolase_TIM"/>
</dbReference>
<dbReference type="PANTHER" id="PTHR12128">
    <property type="entry name" value="DIHYDRODIPICOLINATE SYNTHASE"/>
    <property type="match status" value="1"/>
</dbReference>
<dbReference type="SMART" id="SM01130">
    <property type="entry name" value="DHDPS"/>
    <property type="match status" value="1"/>
</dbReference>
<evidence type="ECO:0000256" key="1">
    <source>
        <dbReference type="ARBA" id="ARBA00023239"/>
    </source>
</evidence>
<feature type="active site" description="Proton donor/acceptor" evidence="3">
    <location>
        <position position="139"/>
    </location>
</feature>
<accession>A0AAU7JA25</accession>
<dbReference type="EMBL" id="CP157484">
    <property type="protein sequence ID" value="XBO37213.1"/>
    <property type="molecule type" value="Genomic_DNA"/>
</dbReference>
<feature type="active site" description="Schiff-base intermediate with substrate" evidence="3">
    <location>
        <position position="167"/>
    </location>
</feature>
<evidence type="ECO:0000256" key="3">
    <source>
        <dbReference type="PIRSR" id="PIRSR001365-1"/>
    </source>
</evidence>
<dbReference type="AlphaFoldDB" id="A0AAU7JA25"/>
<dbReference type="EC" id="4.3.3.7" evidence="5"/>
<dbReference type="InterPro" id="IPR002220">
    <property type="entry name" value="DapA-like"/>
</dbReference>
<dbReference type="RefSeq" id="WP_406854035.1">
    <property type="nucleotide sequence ID" value="NZ_CP157484.1"/>
</dbReference>
<dbReference type="SUPFAM" id="SSF51569">
    <property type="entry name" value="Aldolase"/>
    <property type="match status" value="1"/>
</dbReference>
<dbReference type="CDD" id="cd00408">
    <property type="entry name" value="DHDPS-like"/>
    <property type="match status" value="1"/>
</dbReference>
<evidence type="ECO:0000256" key="2">
    <source>
        <dbReference type="PIRNR" id="PIRNR001365"/>
    </source>
</evidence>
<dbReference type="GO" id="GO:0047448">
    <property type="term" value="F:5-dehydro-4-deoxyglucarate dehydratase activity"/>
    <property type="evidence" value="ECO:0007669"/>
    <property type="project" value="UniProtKB-EC"/>
</dbReference>
<dbReference type="GO" id="GO:0008840">
    <property type="term" value="F:4-hydroxy-tetrahydrodipicolinate synthase activity"/>
    <property type="evidence" value="ECO:0007669"/>
    <property type="project" value="UniProtKB-EC"/>
</dbReference>
<dbReference type="PRINTS" id="PR00146">
    <property type="entry name" value="DHPICSNTHASE"/>
</dbReference>
<feature type="binding site" evidence="4">
    <location>
        <position position="209"/>
    </location>
    <ligand>
        <name>pyruvate</name>
        <dbReference type="ChEBI" id="CHEBI:15361"/>
    </ligand>
</feature>
<gene>
    <name evidence="5" type="ORF">ABEG18_15925</name>
</gene>
<sequence length="309" mass="33052">MSESAKVWKGVFPAVTTKFTADDRLDIAEMERSFALQLDAGVHGIIVCGSLGEASTLEPDEKVDVLKTAIRVAKGRVPVLLTVVEGSTRRAQALAEAGAKAGAEGFMILPGVPYRSDARETMAHYRSVAKAGGLPVMIYNNPVSYGVDITPAMLGELAADPLFVAVKESSDDVRRVTQIFNAVGDRFQIFTGVDNLALESLAVGAVGWVAGLVCAFPAETVAIYELMRQGRLAEAVAIYRWFQPLLDLDVSSKLVQNIKLVEQLAAGSNDRCRAPRMSLVGDERARVEAIVAKALANRPKLPAAKLAAE</sequence>
<dbReference type="PANTHER" id="PTHR12128:SF72">
    <property type="entry name" value="DIHYDRODIPICOLINATE SYNTHASE"/>
    <property type="match status" value="1"/>
</dbReference>
<dbReference type="EC" id="4.2.1.41" evidence="5"/>
<organism evidence="5">
    <name type="scientific">Alsobacter sp. KACC 23698</name>
    <dbReference type="NCBI Taxonomy" id="3149229"/>
    <lineage>
        <taxon>Bacteria</taxon>
        <taxon>Pseudomonadati</taxon>
        <taxon>Pseudomonadota</taxon>
        <taxon>Alphaproteobacteria</taxon>
        <taxon>Hyphomicrobiales</taxon>
        <taxon>Alsobacteraceae</taxon>
        <taxon>Alsobacter</taxon>
    </lineage>
</organism>
<proteinExistence type="inferred from homology"/>